<gene>
    <name evidence="4" type="ORF">CEUSTIGMA_g2337.t1</name>
</gene>
<proteinExistence type="predicted"/>
<evidence type="ECO:0000256" key="1">
    <source>
        <dbReference type="SAM" id="Coils"/>
    </source>
</evidence>
<sequence length="1609" mass="173177">MMMRPTSGPPVPESLRRSMEYVVESLGAFQIEDENIEAVYERAAATFRYYDVDSYGTLTRSEMVAALAEMGAMHGLSPKVIDEVLIQDPAVSRDARYTLHDFLDMYGRLSLNRSKAGREERIRHQRHNSEPPPGSESNPALRQVFGAYCRYTVGVSRMFISESTPTMVAQQLHKLCVDINAIGDAGDHSRITTSSVDIAYTRCKMPGGRRLTFPQFLRVLCILGDESGLDLFSMMKEHASKLGTHGLPATVDPVTMKPLKVGNTELLPIISKDSKNQQIRASSSMLPNRPNTVAAEAAPRHRTATLSNYRGITPPAGHTFAGERPTTVPVARALMTNNFVFVEEVEGGEGTVQGKDAVTLAYEAALESAAEAAACAVSEAVSLGSLIAVEGQEEEFSDYSGRHWLALDRPWMGRGKKWEGVPLNYVIPPNPAMPQPILGLEEVLERILNLELFTGAVEEEEMGEQMQGGSPLQQLKPKVRLFERLQANEAAIEEVKLNAYEVPPKDTALGEFLAALDDGVAGAHEAVQVEAAQVHEQMKGMQEQLDKAAAALKEAEEKRVREVQAMRDAEERRWKEAEEAAAAAAAAMSALTAEAAARHEALLQRLAALEDTAKSGPGIDETMLEERLKALSNAAEGSASDYAEREFMREKLEQALQKAEKAAADNAALQLRMKAMEEQAALVAAAAAATEAMAAETCAAAIARVEASELLVAELTGKLLAEQKQGSETVVSVQELRGQVEKLQSNTLSGMGRVEGSDDGLSMMEHKLEELRDQLRREIQAVQLSVEAAPEGGKSSGADLHVVDTLSNRVGELESQANHTAVKLIEFALLEQQLRAQEAGIIAAAGAAAASGKAAGQASEQAASVLAMAGEAGEAAATALSRVMVVELKVTELNEKLLLEQKQGIETASAMQELSGQLARLQGQVVTALGSSSGTTAAAVVLGSAKSGTEMVILGETTIASQGSQQLAASASEMQAQPSIPMFSRGSRPVTPSGYVNLEMFTGVTERLAELEGRVDYASKRLGVIGPLEIQLKAHDTRLADTAEMSAAAAETISRMTEASEATSMKLDAMEHLFNELASAVQEVRASASSSIPSTPLNVKPQGAGTEVGPPHLSVEALAMDEEHGPVLQALSSRLAAVEAKAADASGSLNNLAQSCVELRIRVDRAEMHSESIERAAEEATSRLNTLADDVEVVKTVKQFSTITPKSASVGGGENGGNNVELVASVAEALESEIQQLAMALGELAGRTVSMERDLALTLTSYARVVDLKESENHLLDRQQQLHDEVEVVKDNMRTLREDMIQYSSSLAATMSLQQQTSTVASPLGTQPSKRVSMTVAGKVVKNTQPALSAEMWTVATKTFATWDMVKQNEAVMMQKISALKTDLESLSQTAMDRVEAHEQIIMRLAHRIDVLQSEVRQEQAASAGLGIADVEALLDQKAFVTLNDVDGLNQMVANIQVNMEESQSGVRSLRSDLQAMTDQDKREKQELRKTLEMMEKNTSGSHDRMQITEEFEAKLNELVDVRLSTNQAGVKELIASVQTELTSTIQTQIKTSQDSVLETFSAVDAKINKRVDLQEKVIMRIAQQVDVLQKAAPAAVKAAAKAAVPVMK</sequence>
<name>A0A250WVP5_9CHLO</name>
<evidence type="ECO:0000256" key="2">
    <source>
        <dbReference type="SAM" id="MobiDB-lite"/>
    </source>
</evidence>
<feature type="coiled-coil region" evidence="1">
    <location>
        <begin position="524"/>
        <end position="612"/>
    </location>
</feature>
<evidence type="ECO:0000259" key="3">
    <source>
        <dbReference type="PROSITE" id="PS50222"/>
    </source>
</evidence>
<dbReference type="GO" id="GO:0005509">
    <property type="term" value="F:calcium ion binding"/>
    <property type="evidence" value="ECO:0007669"/>
    <property type="project" value="InterPro"/>
</dbReference>
<dbReference type="EMBL" id="BEGY01000009">
    <property type="protein sequence ID" value="GAX74891.1"/>
    <property type="molecule type" value="Genomic_DNA"/>
</dbReference>
<feature type="coiled-coil region" evidence="1">
    <location>
        <begin position="1395"/>
        <end position="1422"/>
    </location>
</feature>
<dbReference type="Gene3D" id="1.10.238.10">
    <property type="entry name" value="EF-hand"/>
    <property type="match status" value="2"/>
</dbReference>
<dbReference type="PROSITE" id="PS50222">
    <property type="entry name" value="EF_HAND_2"/>
    <property type="match status" value="1"/>
</dbReference>
<accession>A0A250WVP5</accession>
<dbReference type="InterPro" id="IPR002048">
    <property type="entry name" value="EF_hand_dom"/>
</dbReference>
<feature type="region of interest" description="Disordered" evidence="2">
    <location>
        <begin position="116"/>
        <end position="139"/>
    </location>
</feature>
<keyword evidence="5" id="KW-1185">Reference proteome</keyword>
<feature type="domain" description="EF-hand" evidence="3">
    <location>
        <begin position="38"/>
        <end position="73"/>
    </location>
</feature>
<evidence type="ECO:0000313" key="5">
    <source>
        <dbReference type="Proteomes" id="UP000232323"/>
    </source>
</evidence>
<comment type="caution">
    <text evidence="4">The sequence shown here is derived from an EMBL/GenBank/DDBJ whole genome shotgun (WGS) entry which is preliminary data.</text>
</comment>
<reference evidence="4 5" key="1">
    <citation type="submission" date="2017-08" db="EMBL/GenBank/DDBJ databases">
        <title>Acidophilic green algal genome provides insights into adaptation to an acidic environment.</title>
        <authorList>
            <person name="Hirooka S."/>
            <person name="Hirose Y."/>
            <person name="Kanesaki Y."/>
            <person name="Higuchi S."/>
            <person name="Fujiwara T."/>
            <person name="Onuma R."/>
            <person name="Era A."/>
            <person name="Ohbayashi R."/>
            <person name="Uzuka A."/>
            <person name="Nozaki H."/>
            <person name="Yoshikawa H."/>
            <person name="Miyagishima S.Y."/>
        </authorList>
    </citation>
    <scope>NUCLEOTIDE SEQUENCE [LARGE SCALE GENOMIC DNA]</scope>
    <source>
        <strain evidence="4 5">NIES-2499</strain>
    </source>
</reference>
<organism evidence="4 5">
    <name type="scientific">Chlamydomonas eustigma</name>
    <dbReference type="NCBI Taxonomy" id="1157962"/>
    <lineage>
        <taxon>Eukaryota</taxon>
        <taxon>Viridiplantae</taxon>
        <taxon>Chlorophyta</taxon>
        <taxon>core chlorophytes</taxon>
        <taxon>Chlorophyceae</taxon>
        <taxon>CS clade</taxon>
        <taxon>Chlamydomonadales</taxon>
        <taxon>Chlamydomonadaceae</taxon>
        <taxon>Chlamydomonas</taxon>
    </lineage>
</organism>
<feature type="coiled-coil region" evidence="1">
    <location>
        <begin position="642"/>
        <end position="679"/>
    </location>
</feature>
<evidence type="ECO:0000313" key="4">
    <source>
        <dbReference type="EMBL" id="GAX74891.1"/>
    </source>
</evidence>
<dbReference type="Proteomes" id="UP000232323">
    <property type="component" value="Unassembled WGS sequence"/>
</dbReference>
<protein>
    <recommendedName>
        <fullName evidence="3">EF-hand domain-containing protein</fullName>
    </recommendedName>
</protein>
<dbReference type="InterPro" id="IPR011992">
    <property type="entry name" value="EF-hand-dom_pair"/>
</dbReference>
<dbReference type="STRING" id="1157962.A0A250WVP5"/>
<keyword evidence="1" id="KW-0175">Coiled coil</keyword>
<dbReference type="OrthoDB" id="553115at2759"/>
<feature type="coiled-coil region" evidence="1">
    <location>
        <begin position="1163"/>
        <end position="1190"/>
    </location>
</feature>
<dbReference type="SUPFAM" id="SSF47473">
    <property type="entry name" value="EF-hand"/>
    <property type="match status" value="1"/>
</dbReference>